<accession>A0ABS2VRH3</accession>
<dbReference type="Proteomes" id="UP000788262">
    <property type="component" value="Unassembled WGS sequence"/>
</dbReference>
<reference evidence="1 2" key="1">
    <citation type="submission" date="2021-02" db="EMBL/GenBank/DDBJ databases">
        <title>Whole genome sequencing of Streptomyces actuosus VRA1.</title>
        <authorList>
            <person name="Sen G."/>
            <person name="Sen A."/>
        </authorList>
    </citation>
    <scope>NUCLEOTIDE SEQUENCE [LARGE SCALE GENOMIC DNA]</scope>
    <source>
        <strain evidence="1 2">VRA1</strain>
    </source>
</reference>
<evidence type="ECO:0000313" key="1">
    <source>
        <dbReference type="EMBL" id="MBN0045689.1"/>
    </source>
</evidence>
<organism evidence="1 2">
    <name type="scientific">Streptomyces actuosus</name>
    <dbReference type="NCBI Taxonomy" id="1885"/>
    <lineage>
        <taxon>Bacteria</taxon>
        <taxon>Bacillati</taxon>
        <taxon>Actinomycetota</taxon>
        <taxon>Actinomycetes</taxon>
        <taxon>Kitasatosporales</taxon>
        <taxon>Streptomycetaceae</taxon>
        <taxon>Streptomyces</taxon>
    </lineage>
</organism>
<evidence type="ECO:0000313" key="2">
    <source>
        <dbReference type="Proteomes" id="UP000788262"/>
    </source>
</evidence>
<proteinExistence type="predicted"/>
<gene>
    <name evidence="1" type="ORF">JS756_16560</name>
</gene>
<protein>
    <submittedName>
        <fullName evidence="1">Uncharacterized protein</fullName>
    </submittedName>
</protein>
<name>A0ABS2VRH3_STRAS</name>
<dbReference type="EMBL" id="JAFFZS010000011">
    <property type="protein sequence ID" value="MBN0045689.1"/>
    <property type="molecule type" value="Genomic_DNA"/>
</dbReference>
<dbReference type="RefSeq" id="WP_205383873.1">
    <property type="nucleotide sequence ID" value="NZ_JAFFZS010000011.1"/>
</dbReference>
<sequence>MNVARLLAALLGTAPPDEPMARLLVLDEEAFTQRVRLPYPADGADTTGDLLRSWTPLETNGPVTAASWRRPAPLHERIDHSHAYAILASPGDRTS</sequence>
<comment type="caution">
    <text evidence="1">The sequence shown here is derived from an EMBL/GenBank/DDBJ whole genome shotgun (WGS) entry which is preliminary data.</text>
</comment>
<keyword evidence="2" id="KW-1185">Reference proteome</keyword>